<proteinExistence type="predicted"/>
<keyword evidence="2" id="KW-1185">Reference proteome</keyword>
<accession>A0A9X3CSM7</accession>
<dbReference type="Proteomes" id="UP001155587">
    <property type="component" value="Unassembled WGS sequence"/>
</dbReference>
<evidence type="ECO:0000313" key="2">
    <source>
        <dbReference type="Proteomes" id="UP001155587"/>
    </source>
</evidence>
<protein>
    <submittedName>
        <fullName evidence="1">Uncharacterized protein</fullName>
    </submittedName>
</protein>
<sequence>MHTTPFDTTALPDMDIPMDNVDNKEIIHLKKDSAPPACSVITRRRIEDILEEQALRKQWEL</sequence>
<comment type="caution">
    <text evidence="1">The sequence shown here is derived from an EMBL/GenBank/DDBJ whole genome shotgun (WGS) entry which is preliminary data.</text>
</comment>
<reference evidence="1" key="1">
    <citation type="submission" date="2022-02" db="EMBL/GenBank/DDBJ databases">
        <title>Vibrio sp. nov, a new bacterium isolated from seawater.</title>
        <authorList>
            <person name="Yuan Y."/>
        </authorList>
    </citation>
    <scope>NUCLEOTIDE SEQUENCE</scope>
    <source>
        <strain evidence="1">ZSDZ65</strain>
    </source>
</reference>
<name>A0A9X3CSM7_9VIBR</name>
<dbReference type="RefSeq" id="WP_265677319.1">
    <property type="nucleotide sequence ID" value="NZ_JAKRRY010000045.1"/>
</dbReference>
<gene>
    <name evidence="1" type="ORF">MD535_22255</name>
</gene>
<evidence type="ECO:0000313" key="1">
    <source>
        <dbReference type="EMBL" id="MCW8348715.1"/>
    </source>
</evidence>
<dbReference type="AlphaFoldDB" id="A0A9X3CSM7"/>
<organism evidence="1 2">
    <name type="scientific">Vibrio qingdaonensis</name>
    <dbReference type="NCBI Taxonomy" id="2829491"/>
    <lineage>
        <taxon>Bacteria</taxon>
        <taxon>Pseudomonadati</taxon>
        <taxon>Pseudomonadota</taxon>
        <taxon>Gammaproteobacteria</taxon>
        <taxon>Vibrionales</taxon>
        <taxon>Vibrionaceae</taxon>
        <taxon>Vibrio</taxon>
    </lineage>
</organism>
<dbReference type="EMBL" id="JAKRRY010000045">
    <property type="protein sequence ID" value="MCW8348715.1"/>
    <property type="molecule type" value="Genomic_DNA"/>
</dbReference>